<dbReference type="OrthoDB" id="2422341at2759"/>
<evidence type="ECO:0000256" key="1">
    <source>
        <dbReference type="ARBA" id="ARBA00022786"/>
    </source>
</evidence>
<comment type="caution">
    <text evidence="2">The sequence shown here is derived from an EMBL/GenBank/DDBJ whole genome shotgun (WGS) entry which is preliminary data.</text>
</comment>
<evidence type="ECO:0000313" key="2">
    <source>
        <dbReference type="EMBL" id="OXA57977.1"/>
    </source>
</evidence>
<dbReference type="GO" id="GO:0005680">
    <property type="term" value="C:anaphase-promoting complex"/>
    <property type="evidence" value="ECO:0007669"/>
    <property type="project" value="InterPro"/>
</dbReference>
<dbReference type="AlphaFoldDB" id="A0A226ELG4"/>
<dbReference type="Pfam" id="PF10471">
    <property type="entry name" value="ANAPC_CDC26"/>
    <property type="match status" value="1"/>
</dbReference>
<protein>
    <submittedName>
        <fullName evidence="2">Anaphase-promoting complex subunit CDC26</fullName>
    </submittedName>
</protein>
<dbReference type="GO" id="GO:0031145">
    <property type="term" value="P:anaphase-promoting complex-dependent catabolic process"/>
    <property type="evidence" value="ECO:0007669"/>
    <property type="project" value="InterPro"/>
</dbReference>
<organism evidence="2 3">
    <name type="scientific">Folsomia candida</name>
    <name type="common">Springtail</name>
    <dbReference type="NCBI Taxonomy" id="158441"/>
    <lineage>
        <taxon>Eukaryota</taxon>
        <taxon>Metazoa</taxon>
        <taxon>Ecdysozoa</taxon>
        <taxon>Arthropoda</taxon>
        <taxon>Hexapoda</taxon>
        <taxon>Collembola</taxon>
        <taxon>Entomobryomorpha</taxon>
        <taxon>Isotomoidea</taxon>
        <taxon>Isotomidae</taxon>
        <taxon>Proisotominae</taxon>
        <taxon>Folsomia</taxon>
    </lineage>
</organism>
<accession>A0A226ELG4</accession>
<dbReference type="Proteomes" id="UP000198287">
    <property type="component" value="Unassembled WGS sequence"/>
</dbReference>
<name>A0A226ELG4_FOLCA</name>
<keyword evidence="1" id="KW-0833">Ubl conjugation pathway</keyword>
<proteinExistence type="predicted"/>
<reference evidence="2 3" key="1">
    <citation type="submission" date="2015-12" db="EMBL/GenBank/DDBJ databases">
        <title>The genome of Folsomia candida.</title>
        <authorList>
            <person name="Faddeeva A."/>
            <person name="Derks M.F."/>
            <person name="Anvar Y."/>
            <person name="Smit S."/>
            <person name="Van Straalen N."/>
            <person name="Roelofs D."/>
        </authorList>
    </citation>
    <scope>NUCLEOTIDE SEQUENCE [LARGE SCALE GENOMIC DNA]</scope>
    <source>
        <strain evidence="2 3">VU population</strain>
        <tissue evidence="2">Whole body</tissue>
    </source>
</reference>
<dbReference type="EMBL" id="LNIX01000003">
    <property type="protein sequence ID" value="OXA57977.1"/>
    <property type="molecule type" value="Genomic_DNA"/>
</dbReference>
<keyword evidence="3" id="KW-1185">Reference proteome</keyword>
<evidence type="ECO:0000313" key="3">
    <source>
        <dbReference type="Proteomes" id="UP000198287"/>
    </source>
</evidence>
<gene>
    <name evidence="2" type="ORF">Fcan01_07233</name>
</gene>
<dbReference type="InterPro" id="IPR018860">
    <property type="entry name" value="APC_suCDC26"/>
</dbReference>
<sequence>MIRRSPTRIELKLEDLNDFEYIQKFEKKKNPSGNVLAAADAQKLVRQERIGLGFRPIRASSNVGSNQGSFNSATAITSAVGGASISDIGDPVTPTNNGDNSGADSGGLNLINNTLDEGMLNLIVNDSLGTVNNTNASNMSMDESL</sequence>